<dbReference type="InterPro" id="IPR035979">
    <property type="entry name" value="RBD_domain_sf"/>
</dbReference>
<reference evidence="4 5" key="1">
    <citation type="submission" date="2024-04" db="EMBL/GenBank/DDBJ databases">
        <title>The reference genome of an endangered Asteraceae, Deinandra increscens subsp. villosa, native to the Central Coast of California.</title>
        <authorList>
            <person name="Guilliams M."/>
            <person name="Hasenstab-Lehman K."/>
            <person name="Meyer R."/>
            <person name="Mcevoy S."/>
        </authorList>
    </citation>
    <scope>NUCLEOTIDE SEQUENCE [LARGE SCALE GENOMIC DNA]</scope>
    <source>
        <tissue evidence="4">Leaf</tissue>
    </source>
</reference>
<feature type="compositionally biased region" description="Basic and acidic residues" evidence="2">
    <location>
        <begin position="13"/>
        <end position="35"/>
    </location>
</feature>
<protein>
    <recommendedName>
        <fullName evidence="3">RRM domain-containing protein</fullName>
    </recommendedName>
</protein>
<evidence type="ECO:0000259" key="3">
    <source>
        <dbReference type="PROSITE" id="PS50102"/>
    </source>
</evidence>
<dbReference type="Proteomes" id="UP001408789">
    <property type="component" value="Unassembled WGS sequence"/>
</dbReference>
<organism evidence="4 5">
    <name type="scientific">Deinandra increscens subsp. villosa</name>
    <dbReference type="NCBI Taxonomy" id="3103831"/>
    <lineage>
        <taxon>Eukaryota</taxon>
        <taxon>Viridiplantae</taxon>
        <taxon>Streptophyta</taxon>
        <taxon>Embryophyta</taxon>
        <taxon>Tracheophyta</taxon>
        <taxon>Spermatophyta</taxon>
        <taxon>Magnoliopsida</taxon>
        <taxon>eudicotyledons</taxon>
        <taxon>Gunneridae</taxon>
        <taxon>Pentapetalae</taxon>
        <taxon>asterids</taxon>
        <taxon>campanulids</taxon>
        <taxon>Asterales</taxon>
        <taxon>Asteraceae</taxon>
        <taxon>Asteroideae</taxon>
        <taxon>Heliantheae alliance</taxon>
        <taxon>Madieae</taxon>
        <taxon>Madiinae</taxon>
        <taxon>Deinandra</taxon>
    </lineage>
</organism>
<dbReference type="AlphaFoldDB" id="A0AAP0C5G6"/>
<sequence>MARENSGNPDGHGGNHSDGRGGNHSDSRGDNHSDGRGSNLPEEQEKEWTEVRRKKKNPRKEIRPIDRWKNATTLFVSNIPAAVRSQDLRAVFSEYGRVIDAVIPSRPAKSGSFFGFVRFHASQDPHLLIKSMGRVRIDNAIVGVSLPKYDREGNKIVREKVEIPRQSGSQKPIWGRKTETLENENITFRSAPFKEALTGIQTSGDCKKISLGYTVSKEVMYMQGNSVVGKVKSLESLNSIEDWVQTIEVYNTRIKYLGGLTVLICFWHRDDVNLFLKDNRKEILDFFDVFGIREGQEIEKERLAWVNIRGLPHTLCEKESYNQIGGLFGKVLSNSACSGFSNDFSQVSLCILVNEGVGCINERIEVLWNGRKWLVTAIEYTRSWAPKFISAGDNKSQSIKSPAQVINAEVSTRNDATVRVQEVSPINIRDDSMLDCNPSESQGEKEKSSSPTQTVEIPVVVISENPTVAVSENPGETSQVDVATCEAEADTSLLEQNRLKSFQYPMNINAISESLYSTGFSPPRRKKGTFKRRGRFPNGPPSNGPESPDPHGDHRPGKRLRVVEQPLKANDPGPNYLAGLENVTTPVSSAPSFPSAPPSNSRWWHA</sequence>
<evidence type="ECO:0000256" key="1">
    <source>
        <dbReference type="PROSITE-ProRule" id="PRU00176"/>
    </source>
</evidence>
<name>A0AAP0C5G6_9ASTR</name>
<dbReference type="Pfam" id="PF00076">
    <property type="entry name" value="RRM_1"/>
    <property type="match status" value="1"/>
</dbReference>
<feature type="region of interest" description="Disordered" evidence="2">
    <location>
        <begin position="1"/>
        <end position="64"/>
    </location>
</feature>
<dbReference type="SUPFAM" id="SSF54928">
    <property type="entry name" value="RNA-binding domain, RBD"/>
    <property type="match status" value="1"/>
</dbReference>
<feature type="compositionally biased region" description="Basic residues" evidence="2">
    <location>
        <begin position="523"/>
        <end position="535"/>
    </location>
</feature>
<evidence type="ECO:0000256" key="2">
    <source>
        <dbReference type="SAM" id="MobiDB-lite"/>
    </source>
</evidence>
<dbReference type="SMART" id="SM00360">
    <property type="entry name" value="RRM"/>
    <property type="match status" value="1"/>
</dbReference>
<dbReference type="PROSITE" id="PS50102">
    <property type="entry name" value="RRM"/>
    <property type="match status" value="1"/>
</dbReference>
<dbReference type="InterPro" id="IPR012677">
    <property type="entry name" value="Nucleotide-bd_a/b_plait_sf"/>
</dbReference>
<feature type="region of interest" description="Disordered" evidence="2">
    <location>
        <begin position="430"/>
        <end position="455"/>
    </location>
</feature>
<proteinExistence type="predicted"/>
<dbReference type="Gene3D" id="3.30.70.330">
    <property type="match status" value="1"/>
</dbReference>
<evidence type="ECO:0000313" key="4">
    <source>
        <dbReference type="EMBL" id="KAK9049551.1"/>
    </source>
</evidence>
<keyword evidence="1" id="KW-0694">RNA-binding</keyword>
<comment type="caution">
    <text evidence="4">The sequence shown here is derived from an EMBL/GenBank/DDBJ whole genome shotgun (WGS) entry which is preliminary data.</text>
</comment>
<dbReference type="EMBL" id="JBCNJP010006105">
    <property type="protein sequence ID" value="KAK9049551.1"/>
    <property type="molecule type" value="Genomic_DNA"/>
</dbReference>
<feature type="compositionally biased region" description="Low complexity" evidence="2">
    <location>
        <begin position="583"/>
        <end position="593"/>
    </location>
</feature>
<feature type="region of interest" description="Disordered" evidence="2">
    <location>
        <begin position="516"/>
        <end position="606"/>
    </location>
</feature>
<dbReference type="GO" id="GO:0003723">
    <property type="term" value="F:RNA binding"/>
    <property type="evidence" value="ECO:0007669"/>
    <property type="project" value="UniProtKB-UniRule"/>
</dbReference>
<dbReference type="InterPro" id="IPR000504">
    <property type="entry name" value="RRM_dom"/>
</dbReference>
<keyword evidence="5" id="KW-1185">Reference proteome</keyword>
<accession>A0AAP0C5G6</accession>
<evidence type="ECO:0000313" key="5">
    <source>
        <dbReference type="Proteomes" id="UP001408789"/>
    </source>
</evidence>
<feature type="domain" description="RRM" evidence="3">
    <location>
        <begin position="72"/>
        <end position="149"/>
    </location>
</feature>
<gene>
    <name evidence="4" type="ORF">SSX86_031480</name>
</gene>